<accession>U1GP40</accession>
<dbReference type="Gene3D" id="3.90.1150.10">
    <property type="entry name" value="Aspartate Aminotransferase, domain 1"/>
    <property type="match status" value="1"/>
</dbReference>
<dbReference type="EMBL" id="AOSS01000009">
    <property type="protein sequence ID" value="ERF58489.1"/>
    <property type="molecule type" value="Genomic_DNA"/>
</dbReference>
<keyword evidence="5" id="KW-1185">Reference proteome</keyword>
<feature type="domain" description="Aminotransferase class V" evidence="3">
    <location>
        <begin position="36"/>
        <end position="288"/>
    </location>
</feature>
<evidence type="ECO:0000259" key="3">
    <source>
        <dbReference type="Pfam" id="PF00266"/>
    </source>
</evidence>
<dbReference type="PANTHER" id="PTHR43586">
    <property type="entry name" value="CYSTEINE DESULFURASE"/>
    <property type="match status" value="1"/>
</dbReference>
<comment type="cofactor">
    <cofactor evidence="1">
        <name>pyridoxal 5'-phosphate</name>
        <dbReference type="ChEBI" id="CHEBI:597326"/>
    </cofactor>
</comment>
<dbReference type="Pfam" id="PF00266">
    <property type="entry name" value="Aminotran_5"/>
    <property type="match status" value="1"/>
</dbReference>
<protein>
    <submittedName>
        <fullName evidence="4">Cysteine desulfurase</fullName>
    </submittedName>
</protein>
<evidence type="ECO:0000256" key="1">
    <source>
        <dbReference type="ARBA" id="ARBA00001933"/>
    </source>
</evidence>
<dbReference type="PANTHER" id="PTHR43586:SF8">
    <property type="entry name" value="CYSTEINE DESULFURASE 1, CHLOROPLASTIC"/>
    <property type="match status" value="1"/>
</dbReference>
<feature type="non-terminal residue" evidence="4">
    <location>
        <position position="288"/>
    </location>
</feature>
<dbReference type="Proteomes" id="UP000016307">
    <property type="component" value="Unassembled WGS sequence"/>
</dbReference>
<organism evidence="4 5">
    <name type="scientific">Cutibacterium granulosum DSM 20700</name>
    <dbReference type="NCBI Taxonomy" id="1160719"/>
    <lineage>
        <taxon>Bacteria</taxon>
        <taxon>Bacillati</taxon>
        <taxon>Actinomycetota</taxon>
        <taxon>Actinomycetes</taxon>
        <taxon>Propionibacteriales</taxon>
        <taxon>Propionibacteriaceae</taxon>
        <taxon>Cutibacterium</taxon>
    </lineage>
</organism>
<name>U1GP40_9ACTN</name>
<dbReference type="AlphaFoldDB" id="U1GP40"/>
<evidence type="ECO:0000313" key="5">
    <source>
        <dbReference type="Proteomes" id="UP000016307"/>
    </source>
</evidence>
<dbReference type="InterPro" id="IPR000192">
    <property type="entry name" value="Aminotrans_V_dom"/>
</dbReference>
<dbReference type="InterPro" id="IPR015422">
    <property type="entry name" value="PyrdxlP-dep_Trfase_small"/>
</dbReference>
<gene>
    <name evidence="4" type="ORF">H641_00267</name>
</gene>
<evidence type="ECO:0000313" key="4">
    <source>
        <dbReference type="EMBL" id="ERF58489.1"/>
    </source>
</evidence>
<keyword evidence="2" id="KW-0663">Pyridoxal phosphate</keyword>
<dbReference type="RefSeq" id="WP_021103077.1">
    <property type="nucleotide sequence ID" value="NZ_AOSS01000009.1"/>
</dbReference>
<sequence>MAGNVDATASLSEADVAAIRADFPILGREVGGHPLTYLDSANTSQKPQVVIDAIAEHYGQHNANVARAMHRLGLEATQAFEGGRERIAQFLGASRPEEVVALSNASEALNLAANTLGTRLGPRDEVVITIMEHHSNLVPWQLVCERTGAKLRWFDITDDGQLDLDKAEREGLINEHTKVVSLALASNVLGTINPVQRIAQWAHQVGAVVVVDASQAVPQMPVNVTELGADLLAFTGHKMLGPTGIGILWGRYDLLDDLPPFLGGGEMIEVVRMTGSTYAKPPHRFEAG</sequence>
<reference evidence="4 5" key="1">
    <citation type="journal article" date="2013" name="BMC Genomics">
        <title>Comparative genomics reveals distinct host-interacting traits of three major human-associated propionibacteria.</title>
        <authorList>
            <person name="Mak T.N."/>
            <person name="Schmid M."/>
            <person name="Brzuszkiewicz E."/>
            <person name="Zeng G."/>
            <person name="Meyer R."/>
            <person name="Sfanos K.S."/>
            <person name="Brinkmann V."/>
            <person name="Meyer T.F."/>
            <person name="Bruggemann H."/>
        </authorList>
    </citation>
    <scope>NUCLEOTIDE SEQUENCE [LARGE SCALE GENOMIC DNA]</scope>
    <source>
        <strain evidence="4 5">DSM 20700</strain>
    </source>
</reference>
<proteinExistence type="predicted"/>
<dbReference type="InterPro" id="IPR015421">
    <property type="entry name" value="PyrdxlP-dep_Trfase_major"/>
</dbReference>
<dbReference type="SUPFAM" id="SSF53383">
    <property type="entry name" value="PLP-dependent transferases"/>
    <property type="match status" value="1"/>
</dbReference>
<dbReference type="OrthoDB" id="9804366at2"/>
<evidence type="ECO:0000256" key="2">
    <source>
        <dbReference type="ARBA" id="ARBA00022898"/>
    </source>
</evidence>
<comment type="caution">
    <text evidence="4">The sequence shown here is derived from an EMBL/GenBank/DDBJ whole genome shotgun (WGS) entry which is preliminary data.</text>
</comment>
<dbReference type="Gene3D" id="3.40.640.10">
    <property type="entry name" value="Type I PLP-dependent aspartate aminotransferase-like (Major domain)"/>
    <property type="match status" value="1"/>
</dbReference>
<dbReference type="InterPro" id="IPR015424">
    <property type="entry name" value="PyrdxlP-dep_Trfase"/>
</dbReference>